<comment type="caution">
    <text evidence="2">The sequence shown here is derived from an EMBL/GenBank/DDBJ whole genome shotgun (WGS) entry which is preliminary data.</text>
</comment>
<evidence type="ECO:0000313" key="3">
    <source>
        <dbReference type="Proteomes" id="UP000249364"/>
    </source>
</evidence>
<dbReference type="OrthoDB" id="5291101at2"/>
<sequence>MPISESDISVLIPTYKYRDKVARAVDSALASGAGEIIVADDCSRDGTMELLASYNDPRLRAIENPINIGLWENHLAALEHATKPWIKFIQADDYLLPGGLTVYAAAADPGVSVVWSNPLVIDEATGATRHNHRVTKIWRLSGEDYLDLAIRSCWILGSPSQMMLRADAVVRDPAAWITEISADLVFGAVAASRGDVVLLPAGGVAHVEHARQDSNTQGARRGLRRLVGTVEYLLDQPEPALRRFGTFWAAQNRRVAWRTAMSGVLRQKVGPMEALQLVLRNEVHARGCFRDAQDRQVLIEGRLFRRYDRQPHDIDTILTRAGFTSDDGAVRREDEK</sequence>
<evidence type="ECO:0000313" key="2">
    <source>
        <dbReference type="EMBL" id="PZX45760.1"/>
    </source>
</evidence>
<keyword evidence="2" id="KW-0808">Transferase</keyword>
<dbReference type="AlphaFoldDB" id="A0A2W7QIK7"/>
<reference evidence="2 3" key="1">
    <citation type="submission" date="2018-06" db="EMBL/GenBank/DDBJ databases">
        <title>Genomic Encyclopedia of Archaeal and Bacterial Type Strains, Phase II (KMG-II): from individual species to whole genera.</title>
        <authorList>
            <person name="Goeker M."/>
        </authorList>
    </citation>
    <scope>NUCLEOTIDE SEQUENCE [LARGE SCALE GENOMIC DNA]</scope>
    <source>
        <strain evidence="2 3">DSM 13087</strain>
    </source>
</reference>
<dbReference type="InterPro" id="IPR050834">
    <property type="entry name" value="Glycosyltransf_2"/>
</dbReference>
<feature type="domain" description="Glycosyltransferase 2-like" evidence="1">
    <location>
        <begin position="9"/>
        <end position="141"/>
    </location>
</feature>
<accession>A0A2W7QIK7</accession>
<dbReference type="Pfam" id="PF00535">
    <property type="entry name" value="Glycos_transf_2"/>
    <property type="match status" value="1"/>
</dbReference>
<name>A0A2W7QIK7_9RHOB</name>
<dbReference type="Proteomes" id="UP000249364">
    <property type="component" value="Unassembled WGS sequence"/>
</dbReference>
<evidence type="ECO:0000259" key="1">
    <source>
        <dbReference type="Pfam" id="PF00535"/>
    </source>
</evidence>
<organism evidence="2 3">
    <name type="scientific">Roseinatronobacter thiooxidans</name>
    <dbReference type="NCBI Taxonomy" id="121821"/>
    <lineage>
        <taxon>Bacteria</taxon>
        <taxon>Pseudomonadati</taxon>
        <taxon>Pseudomonadota</taxon>
        <taxon>Alphaproteobacteria</taxon>
        <taxon>Rhodobacterales</taxon>
        <taxon>Paracoccaceae</taxon>
        <taxon>Roseinatronobacter</taxon>
    </lineage>
</organism>
<dbReference type="InterPro" id="IPR001173">
    <property type="entry name" value="Glyco_trans_2-like"/>
</dbReference>
<dbReference type="CDD" id="cd00761">
    <property type="entry name" value="Glyco_tranf_GTA_type"/>
    <property type="match status" value="1"/>
</dbReference>
<dbReference type="SUPFAM" id="SSF53448">
    <property type="entry name" value="Nucleotide-diphospho-sugar transferases"/>
    <property type="match status" value="1"/>
</dbReference>
<dbReference type="RefSeq" id="WP_111361202.1">
    <property type="nucleotide sequence ID" value="NZ_QKZQ01000005.1"/>
</dbReference>
<dbReference type="EMBL" id="QKZQ01000005">
    <property type="protein sequence ID" value="PZX45760.1"/>
    <property type="molecule type" value="Genomic_DNA"/>
</dbReference>
<gene>
    <name evidence="2" type="ORF">LY56_01320</name>
</gene>
<dbReference type="GO" id="GO:0016740">
    <property type="term" value="F:transferase activity"/>
    <property type="evidence" value="ECO:0007669"/>
    <property type="project" value="UniProtKB-KW"/>
</dbReference>
<keyword evidence="3" id="KW-1185">Reference proteome</keyword>
<dbReference type="Gene3D" id="3.90.550.10">
    <property type="entry name" value="Spore Coat Polysaccharide Biosynthesis Protein SpsA, Chain A"/>
    <property type="match status" value="1"/>
</dbReference>
<dbReference type="PANTHER" id="PTHR43685:SF2">
    <property type="entry name" value="GLYCOSYLTRANSFERASE 2-LIKE DOMAIN-CONTAINING PROTEIN"/>
    <property type="match status" value="1"/>
</dbReference>
<dbReference type="InterPro" id="IPR029044">
    <property type="entry name" value="Nucleotide-diphossugar_trans"/>
</dbReference>
<dbReference type="PANTHER" id="PTHR43685">
    <property type="entry name" value="GLYCOSYLTRANSFERASE"/>
    <property type="match status" value="1"/>
</dbReference>
<protein>
    <submittedName>
        <fullName evidence="2">Glycosyl transferase family 2</fullName>
    </submittedName>
</protein>
<proteinExistence type="predicted"/>